<feature type="transmembrane region" description="Helical" evidence="13">
    <location>
        <begin position="48"/>
        <end position="67"/>
    </location>
</feature>
<evidence type="ECO:0000256" key="6">
    <source>
        <dbReference type="ARBA" id="ARBA00022692"/>
    </source>
</evidence>
<evidence type="ECO:0000256" key="5">
    <source>
        <dbReference type="ARBA" id="ARBA00022670"/>
    </source>
</evidence>
<evidence type="ECO:0000256" key="8">
    <source>
        <dbReference type="ARBA" id="ARBA00022801"/>
    </source>
</evidence>
<keyword evidence="9" id="KW-0862">Zinc</keyword>
<feature type="transmembrane region" description="Helical" evidence="13">
    <location>
        <begin position="7"/>
        <end position="28"/>
    </location>
</feature>
<evidence type="ECO:0000256" key="11">
    <source>
        <dbReference type="ARBA" id="ARBA00023049"/>
    </source>
</evidence>
<comment type="similarity">
    <text evidence="3">Belongs to the peptidase M50B family.</text>
</comment>
<dbReference type="EMBL" id="JAUDCG010000012">
    <property type="protein sequence ID" value="MDM8156771.1"/>
    <property type="molecule type" value="Genomic_DNA"/>
</dbReference>
<dbReference type="GO" id="GO:0006508">
    <property type="term" value="P:proteolysis"/>
    <property type="evidence" value="ECO:0007669"/>
    <property type="project" value="UniProtKB-KW"/>
</dbReference>
<accession>A0ABT7UAW6</accession>
<dbReference type="CDD" id="cd06158">
    <property type="entry name" value="S2P-M50_like_1"/>
    <property type="match status" value="1"/>
</dbReference>
<name>A0ABT7UAW6_9FIRM</name>
<keyword evidence="8" id="KW-0378">Hydrolase</keyword>
<dbReference type="InterPro" id="IPR044537">
    <property type="entry name" value="Rip2-like"/>
</dbReference>
<reference evidence="15 16" key="2">
    <citation type="submission" date="2023-06" db="EMBL/GenBank/DDBJ databases">
        <title>Identification and characterization of horizontal gene transfer across gut microbiota members of farm animals based on homology search.</title>
        <authorList>
            <person name="Schwarzerova J."/>
            <person name="Nykrynova M."/>
            <person name="Jureckova K."/>
            <person name="Cejkova D."/>
            <person name="Rychlik I."/>
        </authorList>
    </citation>
    <scope>NUCLEOTIDE SEQUENCE [LARGE SCALE GENOMIC DNA]</scope>
    <source>
        <strain evidence="15 16">ET39</strain>
    </source>
</reference>
<evidence type="ECO:0000256" key="7">
    <source>
        <dbReference type="ARBA" id="ARBA00022723"/>
    </source>
</evidence>
<protein>
    <submittedName>
        <fullName evidence="15">Site-2 protease family protein</fullName>
    </submittedName>
</protein>
<dbReference type="InterPro" id="IPR008915">
    <property type="entry name" value="Peptidase_M50"/>
</dbReference>
<dbReference type="Pfam" id="PF02163">
    <property type="entry name" value="Peptidase_M50"/>
    <property type="match status" value="1"/>
</dbReference>
<dbReference type="Proteomes" id="UP001529340">
    <property type="component" value="Unassembled WGS sequence"/>
</dbReference>
<reference evidence="16" key="1">
    <citation type="submission" date="2023-06" db="EMBL/GenBank/DDBJ databases">
        <title>Identification and characterization of horizontal gene transfer across gut microbiota members of farm animals based on homology search.</title>
        <authorList>
            <person name="Zeman M."/>
            <person name="Kubasova T."/>
            <person name="Jahodarova E."/>
            <person name="Nykrynova M."/>
            <person name="Rychlik I."/>
        </authorList>
    </citation>
    <scope>NUCLEOTIDE SEQUENCE [LARGE SCALE GENOMIC DNA]</scope>
    <source>
        <strain evidence="16">ET39</strain>
    </source>
</reference>
<dbReference type="InterPro" id="IPR052348">
    <property type="entry name" value="Metallopeptidase_M50B"/>
</dbReference>
<keyword evidence="16" id="KW-1185">Reference proteome</keyword>
<evidence type="ECO:0000256" key="13">
    <source>
        <dbReference type="SAM" id="Phobius"/>
    </source>
</evidence>
<keyword evidence="4" id="KW-1003">Cell membrane</keyword>
<evidence type="ECO:0000256" key="1">
    <source>
        <dbReference type="ARBA" id="ARBA00001947"/>
    </source>
</evidence>
<evidence type="ECO:0000313" key="15">
    <source>
        <dbReference type="EMBL" id="MDM8156771.1"/>
    </source>
</evidence>
<feature type="transmembrane region" description="Helical" evidence="13">
    <location>
        <begin position="88"/>
        <end position="114"/>
    </location>
</feature>
<dbReference type="PANTHER" id="PTHR35864:SF1">
    <property type="entry name" value="ZINC METALLOPROTEASE YWHC-RELATED"/>
    <property type="match status" value="1"/>
</dbReference>
<keyword evidence="11" id="KW-0482">Metalloprotease</keyword>
<keyword evidence="7" id="KW-0479">Metal-binding</keyword>
<evidence type="ECO:0000256" key="10">
    <source>
        <dbReference type="ARBA" id="ARBA00022989"/>
    </source>
</evidence>
<keyword evidence="10 13" id="KW-1133">Transmembrane helix</keyword>
<evidence type="ECO:0000256" key="3">
    <source>
        <dbReference type="ARBA" id="ARBA00007931"/>
    </source>
</evidence>
<comment type="cofactor">
    <cofactor evidence="1">
        <name>Zn(2+)</name>
        <dbReference type="ChEBI" id="CHEBI:29105"/>
    </cofactor>
</comment>
<dbReference type="RefSeq" id="WP_289607237.1">
    <property type="nucleotide sequence ID" value="NZ_JAUDCG010000012.1"/>
</dbReference>
<sequence length="216" mass="24334">MFRISTLIYVVPAILISVTLHEMAHGYVSYKLGDPTPKLDGRLSLNPLRHLDFFGTLALLFAGFGWARPVRVDPSYYKDPKSGMVWTAFAGPLANFLLSFVCIFLLMALLRFGYLLSDVLWLETIIDYLGELLNYTALLSLGQAIFNMIPVPPLDGSKIIAGLLPDHIYEWFLRNEQLLSMLIFVLLFTNIINGPLLQLRNTIFNGMAEIAFGILF</sequence>
<comment type="caution">
    <text evidence="15">The sequence shown here is derived from an EMBL/GenBank/DDBJ whole genome shotgun (WGS) entry which is preliminary data.</text>
</comment>
<evidence type="ECO:0000313" key="16">
    <source>
        <dbReference type="Proteomes" id="UP001529340"/>
    </source>
</evidence>
<reference evidence="15 16" key="3">
    <citation type="submission" date="2023-06" db="EMBL/GenBank/DDBJ databases">
        <authorList>
            <person name="Zeman M."/>
            <person name="Kubasova T."/>
            <person name="Jahodarova E."/>
            <person name="Nykrynova M."/>
            <person name="Rychlik I."/>
        </authorList>
    </citation>
    <scope>NUCLEOTIDE SEQUENCE [LARGE SCALE GENOMIC DNA]</scope>
    <source>
        <strain evidence="15 16">ET39</strain>
    </source>
</reference>
<evidence type="ECO:0000256" key="12">
    <source>
        <dbReference type="ARBA" id="ARBA00023136"/>
    </source>
</evidence>
<keyword evidence="5 15" id="KW-0645">Protease</keyword>
<feature type="domain" description="Peptidase M50" evidence="14">
    <location>
        <begin position="12"/>
        <end position="183"/>
    </location>
</feature>
<evidence type="ECO:0000256" key="9">
    <source>
        <dbReference type="ARBA" id="ARBA00022833"/>
    </source>
</evidence>
<comment type="subcellular location">
    <subcellularLocation>
        <location evidence="2">Cell membrane</location>
        <topology evidence="2">Multi-pass membrane protein</topology>
    </subcellularLocation>
</comment>
<dbReference type="PANTHER" id="PTHR35864">
    <property type="entry name" value="ZINC METALLOPROTEASE MJ0611-RELATED"/>
    <property type="match status" value="1"/>
</dbReference>
<gene>
    <name evidence="15" type="ORF">QUV96_03855</name>
</gene>
<evidence type="ECO:0000259" key="14">
    <source>
        <dbReference type="Pfam" id="PF02163"/>
    </source>
</evidence>
<keyword evidence="6 13" id="KW-0812">Transmembrane</keyword>
<proteinExistence type="inferred from homology"/>
<evidence type="ECO:0000256" key="4">
    <source>
        <dbReference type="ARBA" id="ARBA00022475"/>
    </source>
</evidence>
<organism evidence="15 16">
    <name type="scientific">Amedibacillus dolichus</name>
    <dbReference type="NCBI Taxonomy" id="31971"/>
    <lineage>
        <taxon>Bacteria</taxon>
        <taxon>Bacillati</taxon>
        <taxon>Bacillota</taxon>
        <taxon>Erysipelotrichia</taxon>
        <taxon>Erysipelotrichales</taxon>
        <taxon>Erysipelotrichaceae</taxon>
        <taxon>Amedibacillus</taxon>
    </lineage>
</organism>
<evidence type="ECO:0000256" key="2">
    <source>
        <dbReference type="ARBA" id="ARBA00004651"/>
    </source>
</evidence>
<dbReference type="GO" id="GO:0008233">
    <property type="term" value="F:peptidase activity"/>
    <property type="evidence" value="ECO:0007669"/>
    <property type="project" value="UniProtKB-KW"/>
</dbReference>
<feature type="transmembrane region" description="Helical" evidence="13">
    <location>
        <begin position="178"/>
        <end position="197"/>
    </location>
</feature>
<keyword evidence="12 13" id="KW-0472">Membrane</keyword>